<keyword evidence="2" id="KW-0472">Membrane</keyword>
<feature type="region of interest" description="Disordered" evidence="1">
    <location>
        <begin position="345"/>
        <end position="389"/>
    </location>
</feature>
<dbReference type="AlphaFoldDB" id="W7U6N8"/>
<protein>
    <submittedName>
        <fullName evidence="3">Uncharacterized protein</fullName>
    </submittedName>
</protein>
<feature type="compositionally biased region" description="Polar residues" evidence="1">
    <location>
        <begin position="429"/>
        <end position="438"/>
    </location>
</feature>
<feature type="compositionally biased region" description="Basic and acidic residues" evidence="1">
    <location>
        <begin position="444"/>
        <end position="454"/>
    </location>
</feature>
<feature type="region of interest" description="Disordered" evidence="1">
    <location>
        <begin position="115"/>
        <end position="163"/>
    </location>
</feature>
<dbReference type="Proteomes" id="UP000019335">
    <property type="component" value="Chromosome 4"/>
</dbReference>
<feature type="compositionally biased region" description="Basic and acidic residues" evidence="1">
    <location>
        <begin position="369"/>
        <end position="380"/>
    </location>
</feature>
<evidence type="ECO:0000256" key="2">
    <source>
        <dbReference type="SAM" id="Phobius"/>
    </source>
</evidence>
<evidence type="ECO:0000256" key="1">
    <source>
        <dbReference type="SAM" id="MobiDB-lite"/>
    </source>
</evidence>
<feature type="region of interest" description="Disordered" evidence="1">
    <location>
        <begin position="1"/>
        <end position="99"/>
    </location>
</feature>
<accession>W7U6N8</accession>
<feature type="region of interest" description="Disordered" evidence="1">
    <location>
        <begin position="403"/>
        <end position="466"/>
    </location>
</feature>
<name>W7U6N8_9STRA</name>
<organism evidence="3 4">
    <name type="scientific">Nannochloropsis gaditana</name>
    <dbReference type="NCBI Taxonomy" id="72520"/>
    <lineage>
        <taxon>Eukaryota</taxon>
        <taxon>Sar</taxon>
        <taxon>Stramenopiles</taxon>
        <taxon>Ochrophyta</taxon>
        <taxon>Eustigmatophyceae</taxon>
        <taxon>Eustigmatales</taxon>
        <taxon>Monodopsidaceae</taxon>
        <taxon>Nannochloropsis</taxon>
    </lineage>
</organism>
<feature type="compositionally biased region" description="Low complexity" evidence="1">
    <location>
        <begin position="75"/>
        <end position="90"/>
    </location>
</feature>
<feature type="transmembrane region" description="Helical" evidence="2">
    <location>
        <begin position="538"/>
        <end position="563"/>
    </location>
</feature>
<dbReference type="OrthoDB" id="75925at2759"/>
<keyword evidence="4" id="KW-1185">Reference proteome</keyword>
<gene>
    <name evidence="3" type="ORF">Naga_100636g3</name>
</gene>
<feature type="compositionally biased region" description="Basic and acidic residues" evidence="1">
    <location>
        <begin position="136"/>
        <end position="152"/>
    </location>
</feature>
<reference evidence="3 4" key="1">
    <citation type="journal article" date="2014" name="Mol. Plant">
        <title>Chromosome Scale Genome Assembly and Transcriptome Profiling of Nannochloropsis gaditana in Nitrogen Depletion.</title>
        <authorList>
            <person name="Corteggiani Carpinelli E."/>
            <person name="Telatin A."/>
            <person name="Vitulo N."/>
            <person name="Forcato C."/>
            <person name="D'Angelo M."/>
            <person name="Schiavon R."/>
            <person name="Vezzi A."/>
            <person name="Giacometti G.M."/>
            <person name="Morosinotto T."/>
            <person name="Valle G."/>
        </authorList>
    </citation>
    <scope>NUCLEOTIDE SEQUENCE [LARGE SCALE GENOMIC DNA]</scope>
    <source>
        <strain evidence="3 4">B-31</strain>
    </source>
</reference>
<comment type="caution">
    <text evidence="3">The sequence shown here is derived from an EMBL/GenBank/DDBJ whole genome shotgun (WGS) entry which is preliminary data.</text>
</comment>
<proteinExistence type="predicted"/>
<sequence>MADSTEEQSSSPSKAPYPPPRPPRAGGIKGTSPFYSISDNSTGAETSGTAKTTTDSNAMEHNARGMTAKHHSAKRPSSVSSHSGKSSRGPSPYPGRTSESRAGLLYHQNVAQNVSESMEEVTGLRRRHPAASERAPSPERDGVHAQGADRRRSSTPGGGPSVLGALGRGVLGVSKWTLGSLSNQLGPPFAWAEFMFAWVREVTPPRLKRLAIIFWDAGAHITKLAYTSGGEELGFAARNVIDGLVETIAAPKGRAFVLEGGMTFVKFAEAVDTPEMHAAITQGFKLGSRGLEVLATEQAKDFLSNVSDFLSRLVRLANAPETTLAVAEFVTVVCHALAQENAAYSRERVSQLSPFEGAGEGGEEEGEEGEKGGEGPVKEGGKKKKKGMRIVKNEDGERLEWDEDLVLGRKGGREEEGEEGKEAGDESGTTASSDTPSSWAKAGGEGEREGEREAGGGVEGDLLPIQDGEMEDMLGARWGGRGEGRLGRVGADKASTVKGLVEAILDEKRAAAEARTGGGVGVQYKTEQERAARCALSFLFFITYTFFALIGIRASIGSLTAAVGGYKRG</sequence>
<evidence type="ECO:0000313" key="4">
    <source>
        <dbReference type="Proteomes" id="UP000019335"/>
    </source>
</evidence>
<evidence type="ECO:0000313" key="3">
    <source>
        <dbReference type="EMBL" id="EWM28454.1"/>
    </source>
</evidence>
<feature type="compositionally biased region" description="Polar residues" evidence="1">
    <location>
        <begin position="33"/>
        <end position="59"/>
    </location>
</feature>
<keyword evidence="2" id="KW-1133">Transmembrane helix</keyword>
<keyword evidence="2" id="KW-0812">Transmembrane</keyword>
<dbReference type="EMBL" id="AZIL01000294">
    <property type="protein sequence ID" value="EWM28454.1"/>
    <property type="molecule type" value="Genomic_DNA"/>
</dbReference>